<comment type="caution">
    <text evidence="7">The sequence shown here is derived from an EMBL/GenBank/DDBJ whole genome shotgun (WGS) entry which is preliminary data.</text>
</comment>
<organism evidence="7 8">
    <name type="scientific">Stutzerimonas chloritidismutans</name>
    <name type="common">Pseudomonas chloritidismutans</name>
    <dbReference type="NCBI Taxonomy" id="203192"/>
    <lineage>
        <taxon>Bacteria</taxon>
        <taxon>Pseudomonadati</taxon>
        <taxon>Pseudomonadota</taxon>
        <taxon>Gammaproteobacteria</taxon>
        <taxon>Pseudomonadales</taxon>
        <taxon>Pseudomonadaceae</taxon>
        <taxon>Stutzerimonas</taxon>
    </lineage>
</organism>
<protein>
    <submittedName>
        <fullName evidence="7">Helix-turn-helix domain-containing protein</fullName>
    </submittedName>
</protein>
<dbReference type="Proteomes" id="UP001467669">
    <property type="component" value="Unassembled WGS sequence"/>
</dbReference>
<dbReference type="InterPro" id="IPR009057">
    <property type="entry name" value="Homeodomain-like_sf"/>
</dbReference>
<dbReference type="Gene3D" id="3.40.50.880">
    <property type="match status" value="1"/>
</dbReference>
<evidence type="ECO:0000256" key="1">
    <source>
        <dbReference type="ARBA" id="ARBA00004496"/>
    </source>
</evidence>
<dbReference type="RefSeq" id="WP_342407596.1">
    <property type="nucleotide sequence ID" value="NZ_JBCFXD010000012.1"/>
</dbReference>
<name>A0ABU9MEI1_STUCH</name>
<evidence type="ECO:0000256" key="5">
    <source>
        <dbReference type="ARBA" id="ARBA00037345"/>
    </source>
</evidence>
<evidence type="ECO:0000256" key="4">
    <source>
        <dbReference type="ARBA" id="ARBA00023163"/>
    </source>
</evidence>
<comment type="function">
    <text evidence="5">Regulatory protein of the TOL plasmid xyl operons. XylS activates the xylXYZLTEGFJQKIH operon required for the degradation of toluene, m-xylene and p-xylene.</text>
</comment>
<sequence>MALHKGPIACAHGLILEATHAIHDGVLEALLIPGFWAESAEHINTSLAANADLVAALSIRGKRCQLWSYCVGVCLAAASGRLNNQHATVTWWLADPMLKRYPKIRWQIEQNCIFNEHNATATGVNGYLSIAQSLIERHVNPAIFRDLIKLMVLPRPAQSHDIFQTMSLIKQPSRLLRQVHALVERLPADQITLSKLASELGMSERTLARKVRSEAGVPAAAYARRIKLSQVGERLTLTSAPVNTISTELGFSSDANMRRMFKSLTALTPAKYRQRFSRS</sequence>
<accession>A0ABU9MEI1</accession>
<dbReference type="SUPFAM" id="SSF46689">
    <property type="entry name" value="Homeodomain-like"/>
    <property type="match status" value="1"/>
</dbReference>
<dbReference type="InterPro" id="IPR050204">
    <property type="entry name" value="AraC_XylS_family_regulators"/>
</dbReference>
<dbReference type="InterPro" id="IPR018062">
    <property type="entry name" value="HTH_AraC-typ_CS"/>
</dbReference>
<evidence type="ECO:0000313" key="7">
    <source>
        <dbReference type="EMBL" id="MEL7560628.1"/>
    </source>
</evidence>
<dbReference type="PROSITE" id="PS01124">
    <property type="entry name" value="HTH_ARAC_FAMILY_2"/>
    <property type="match status" value="1"/>
</dbReference>
<gene>
    <name evidence="7" type="ORF">AAGW23_17425</name>
</gene>
<keyword evidence="8" id="KW-1185">Reference proteome</keyword>
<comment type="subcellular location">
    <subcellularLocation>
        <location evidence="1">Cytoplasm</location>
    </subcellularLocation>
</comment>
<dbReference type="Pfam" id="PF12833">
    <property type="entry name" value="HTH_18"/>
    <property type="match status" value="1"/>
</dbReference>
<dbReference type="InterPro" id="IPR018060">
    <property type="entry name" value="HTH_AraC"/>
</dbReference>
<evidence type="ECO:0000313" key="8">
    <source>
        <dbReference type="Proteomes" id="UP001467669"/>
    </source>
</evidence>
<dbReference type="SMART" id="SM00342">
    <property type="entry name" value="HTH_ARAC"/>
    <property type="match status" value="1"/>
</dbReference>
<dbReference type="InterPro" id="IPR029062">
    <property type="entry name" value="Class_I_gatase-like"/>
</dbReference>
<keyword evidence="2" id="KW-0805">Transcription regulation</keyword>
<keyword evidence="4" id="KW-0804">Transcription</keyword>
<dbReference type="PROSITE" id="PS00041">
    <property type="entry name" value="HTH_ARAC_FAMILY_1"/>
    <property type="match status" value="1"/>
</dbReference>
<evidence type="ECO:0000256" key="2">
    <source>
        <dbReference type="ARBA" id="ARBA00023015"/>
    </source>
</evidence>
<reference evidence="7 8" key="1">
    <citation type="submission" date="2024-04" db="EMBL/GenBank/DDBJ databases">
        <title>Draft Genome Sequence of Isolates Cultured from Underwater Hawaii Seamounts in the North Pacific Ocean.</title>
        <authorList>
            <person name="Sharma I."/>
            <person name="Darden B."/>
            <person name="Creggett J."/>
            <person name="Taylor S."/>
            <person name="Grant M.P."/>
            <person name="Scott J."/>
            <person name="Attles S."/>
            <person name="Walker S."/>
            <person name="Johnson G."/>
            <person name="St. Cloud C."/>
        </authorList>
    </citation>
    <scope>NUCLEOTIDE SEQUENCE [LARGE SCALE GENOMIC DNA]</scope>
    <source>
        <strain evidence="7 8">03GJ23</strain>
    </source>
</reference>
<dbReference type="PANTHER" id="PTHR46796">
    <property type="entry name" value="HTH-TYPE TRANSCRIPTIONAL ACTIVATOR RHAS-RELATED"/>
    <property type="match status" value="1"/>
</dbReference>
<dbReference type="Gene3D" id="1.10.10.60">
    <property type="entry name" value="Homeodomain-like"/>
    <property type="match status" value="1"/>
</dbReference>
<proteinExistence type="predicted"/>
<keyword evidence="3" id="KW-0238">DNA-binding</keyword>
<evidence type="ECO:0000259" key="6">
    <source>
        <dbReference type="PROSITE" id="PS01124"/>
    </source>
</evidence>
<dbReference type="SUPFAM" id="SSF52317">
    <property type="entry name" value="Class I glutamine amidotransferase-like"/>
    <property type="match status" value="1"/>
</dbReference>
<feature type="domain" description="HTH araC/xylS-type" evidence="6">
    <location>
        <begin position="177"/>
        <end position="275"/>
    </location>
</feature>
<evidence type="ECO:0000256" key="3">
    <source>
        <dbReference type="ARBA" id="ARBA00023125"/>
    </source>
</evidence>
<dbReference type="EMBL" id="JBCFXD010000012">
    <property type="protein sequence ID" value="MEL7560628.1"/>
    <property type="molecule type" value="Genomic_DNA"/>
</dbReference>